<evidence type="ECO:0000313" key="3">
    <source>
        <dbReference type="EMBL" id="KTD30754.1"/>
    </source>
</evidence>
<keyword evidence="1" id="KW-1133">Transmembrane helix</keyword>
<sequence length="310" mass="35414">MVESSVTVVIVNYNAGEMLVRCIEQILAGTIQPQIIISDNASTDCSLELVEQRYSKCTHLLIHKNHKNSGFSAANNAVFDKIKTPFILYLNPDCFIEKDTIQHLLDTMNQYPSAGLVGCLVTNMNGSEQVGCRGLTPTPARVLNQMLRLYKLFPNNPKFKGYLLSDEKIPEHPIQVELISGSCMFVRKEALSVVGLLDDNYFLYCEDYDWFYRFIQSKWDIIFTPATKVAHIKSFSTRQIPLRILVYKAQGMWRYYDKFFKKNESIGTCAIVRIGIILRLVILSALVLLKKIISNIKVIKKYFKTQTRGC</sequence>
<evidence type="ECO:0000259" key="2">
    <source>
        <dbReference type="Pfam" id="PF00535"/>
    </source>
</evidence>
<keyword evidence="4" id="KW-0328">Glycosyltransferase</keyword>
<dbReference type="InterPro" id="IPR001173">
    <property type="entry name" value="Glyco_trans_2-like"/>
</dbReference>
<accession>A0A378K126</accession>
<evidence type="ECO:0000313" key="5">
    <source>
        <dbReference type="Proteomes" id="UP000054985"/>
    </source>
</evidence>
<dbReference type="Gene3D" id="3.90.550.10">
    <property type="entry name" value="Spore Coat Polysaccharide Biosynthesis Protein SpsA, Chain A"/>
    <property type="match status" value="1"/>
</dbReference>
<dbReference type="GO" id="GO:0016757">
    <property type="term" value="F:glycosyltransferase activity"/>
    <property type="evidence" value="ECO:0007669"/>
    <property type="project" value="UniProtKB-KW"/>
</dbReference>
<dbReference type="Proteomes" id="UP000054985">
    <property type="component" value="Unassembled WGS sequence"/>
</dbReference>
<dbReference type="OrthoDB" id="9771846at2"/>
<protein>
    <submittedName>
        <fullName evidence="3 4">Glycosyl transferase</fullName>
        <ecNumber evidence="4">2.4.-.-</ecNumber>
    </submittedName>
</protein>
<gene>
    <name evidence="4" type="primary">wbbL_2</name>
    <name evidence="3" type="ORF">Lmor_2861</name>
    <name evidence="4" type="ORF">NCTC12239_02367</name>
</gene>
<dbReference type="Pfam" id="PF00535">
    <property type="entry name" value="Glycos_transf_2"/>
    <property type="match status" value="1"/>
</dbReference>
<dbReference type="STRING" id="39962.Lmor_2861"/>
<dbReference type="PANTHER" id="PTHR43179">
    <property type="entry name" value="RHAMNOSYLTRANSFERASE WBBL"/>
    <property type="match status" value="1"/>
</dbReference>
<feature type="domain" description="Glycosyltransferase 2-like" evidence="2">
    <location>
        <begin position="7"/>
        <end position="126"/>
    </location>
</feature>
<dbReference type="SUPFAM" id="SSF53448">
    <property type="entry name" value="Nucleotide-diphospho-sugar transferases"/>
    <property type="match status" value="1"/>
</dbReference>
<name>A0A378K126_9GAMM</name>
<dbReference type="CDD" id="cd04186">
    <property type="entry name" value="GT_2_like_c"/>
    <property type="match status" value="1"/>
</dbReference>
<dbReference type="AlphaFoldDB" id="A0A378K126"/>
<dbReference type="RefSeq" id="WP_051190731.1">
    <property type="nucleotide sequence ID" value="NZ_CAAAJG010000008.1"/>
</dbReference>
<reference evidence="3 5" key="1">
    <citation type="submission" date="2015-11" db="EMBL/GenBank/DDBJ databases">
        <title>Genomic analysis of 38 Legionella species identifies large and diverse effector repertoires.</title>
        <authorList>
            <person name="Burstein D."/>
            <person name="Amaro F."/>
            <person name="Zusman T."/>
            <person name="Lifshitz Z."/>
            <person name="Cohen O."/>
            <person name="Gilbert J.A."/>
            <person name="Pupko T."/>
            <person name="Shuman H.A."/>
            <person name="Segal G."/>
        </authorList>
    </citation>
    <scope>NUCLEOTIDE SEQUENCE [LARGE SCALE GENOMIC DNA]</scope>
    <source>
        <strain evidence="3 5">ATCC 43877</strain>
    </source>
</reference>
<dbReference type="EMBL" id="UGOG01000001">
    <property type="protein sequence ID" value="STX63422.1"/>
    <property type="molecule type" value="Genomic_DNA"/>
</dbReference>
<dbReference type="InterPro" id="IPR029044">
    <property type="entry name" value="Nucleotide-diphossugar_trans"/>
</dbReference>
<dbReference type="Proteomes" id="UP000254040">
    <property type="component" value="Unassembled WGS sequence"/>
</dbReference>
<dbReference type="EC" id="2.4.-.-" evidence="4"/>
<organism evidence="4 6">
    <name type="scientific">Legionella moravica</name>
    <dbReference type="NCBI Taxonomy" id="39962"/>
    <lineage>
        <taxon>Bacteria</taxon>
        <taxon>Pseudomonadati</taxon>
        <taxon>Pseudomonadota</taxon>
        <taxon>Gammaproteobacteria</taxon>
        <taxon>Legionellales</taxon>
        <taxon>Legionellaceae</taxon>
        <taxon>Legionella</taxon>
    </lineage>
</organism>
<feature type="transmembrane region" description="Helical" evidence="1">
    <location>
        <begin position="270"/>
        <end position="289"/>
    </location>
</feature>
<evidence type="ECO:0000313" key="4">
    <source>
        <dbReference type="EMBL" id="STX63422.1"/>
    </source>
</evidence>
<reference evidence="4 6" key="2">
    <citation type="submission" date="2018-06" db="EMBL/GenBank/DDBJ databases">
        <authorList>
            <consortium name="Pathogen Informatics"/>
            <person name="Doyle S."/>
        </authorList>
    </citation>
    <scope>NUCLEOTIDE SEQUENCE [LARGE SCALE GENOMIC DNA]</scope>
    <source>
        <strain evidence="4 6">NCTC12239</strain>
    </source>
</reference>
<keyword evidence="1" id="KW-0812">Transmembrane</keyword>
<keyword evidence="1" id="KW-0472">Membrane</keyword>
<dbReference type="PANTHER" id="PTHR43179:SF7">
    <property type="entry name" value="RHAMNOSYLTRANSFERASE WBBL"/>
    <property type="match status" value="1"/>
</dbReference>
<evidence type="ECO:0000313" key="6">
    <source>
        <dbReference type="Proteomes" id="UP000254040"/>
    </source>
</evidence>
<keyword evidence="5" id="KW-1185">Reference proteome</keyword>
<proteinExistence type="predicted"/>
<evidence type="ECO:0000256" key="1">
    <source>
        <dbReference type="SAM" id="Phobius"/>
    </source>
</evidence>
<dbReference type="EMBL" id="LNYN01000042">
    <property type="protein sequence ID" value="KTD30754.1"/>
    <property type="molecule type" value="Genomic_DNA"/>
</dbReference>
<keyword evidence="4" id="KW-0808">Transferase</keyword>